<dbReference type="Gene3D" id="2.10.250.10">
    <property type="entry name" value="Calreticulin/calnexin, P domain"/>
    <property type="match status" value="1"/>
</dbReference>
<gene>
    <name evidence="10" type="ORF">AB6A40_004969</name>
</gene>
<evidence type="ECO:0000256" key="5">
    <source>
        <dbReference type="ARBA" id="ARBA00022989"/>
    </source>
</evidence>
<dbReference type="Pfam" id="PF00262">
    <property type="entry name" value="Calreticulin"/>
    <property type="match status" value="1"/>
</dbReference>
<dbReference type="Proteomes" id="UP001608902">
    <property type="component" value="Unassembled WGS sequence"/>
</dbReference>
<evidence type="ECO:0000256" key="1">
    <source>
        <dbReference type="ARBA" id="ARBA00004115"/>
    </source>
</evidence>
<reference evidence="10 11" key="1">
    <citation type="submission" date="2024-08" db="EMBL/GenBank/DDBJ databases">
        <title>Gnathostoma spinigerum genome.</title>
        <authorList>
            <person name="Gonzalez-Bertolin B."/>
            <person name="Monzon S."/>
            <person name="Zaballos A."/>
            <person name="Jimenez P."/>
            <person name="Dekumyoy P."/>
            <person name="Varona S."/>
            <person name="Cuesta I."/>
            <person name="Sumanam S."/>
            <person name="Adisakwattana P."/>
            <person name="Gasser R.B."/>
            <person name="Hernandez-Gonzalez A."/>
            <person name="Young N.D."/>
            <person name="Perteguer M.J."/>
        </authorList>
    </citation>
    <scope>NUCLEOTIDE SEQUENCE [LARGE SCALE GENOMIC DNA]</scope>
    <source>
        <strain evidence="10">AL3</strain>
        <tissue evidence="10">Liver</tissue>
    </source>
</reference>
<dbReference type="AlphaFoldDB" id="A0ABD6EE21"/>
<feature type="compositionally biased region" description="Basic and acidic residues" evidence="9">
    <location>
        <begin position="9"/>
        <end position="38"/>
    </location>
</feature>
<sequence length="394" mass="44411">MEPPLTPPEKIDDPEAKKPADWDDREKIHDPDATKPADWDENAPPKIPDQSATMPSDWLEDEEPLIPSETAEKPKDWDDEMDGEWEAPKVDNPKCKTVSGCGKWTRPLIPNPDYKGKWKPPMIDNPNYKGKWSPKQIDNPEYFIPEPYKQLFPTGALGFELWTMSANIVIDNIYIGDDESAAAEFAKQTFTVKKMQEELFETASSPSQGIFSQLVSATEERPWLWVIYILSILVPVVVISVFCFGRKSRPIADYKKTDEPQNDDEEVPDLIGDDEEAGEEHPEAGDGKNNEVDGVRLRRSSQSPGRKVSPTRKASPSRGISPARKASPGRGVSSVQSDLPSRHSPADLITLEESDKKQEHVEKNKDGDNDEETQKKMEEQGSPRTRHIRQRKAD</sequence>
<dbReference type="InterPro" id="IPR009033">
    <property type="entry name" value="Calreticulin/calnexin_P_dom_sf"/>
</dbReference>
<keyword evidence="3 8" id="KW-0812">Transmembrane</keyword>
<feature type="region of interest" description="Disordered" evidence="9">
    <location>
        <begin position="1"/>
        <end position="92"/>
    </location>
</feature>
<keyword evidence="7 8" id="KW-0143">Chaperone</keyword>
<evidence type="ECO:0000256" key="7">
    <source>
        <dbReference type="ARBA" id="ARBA00023186"/>
    </source>
</evidence>
<evidence type="ECO:0008006" key="12">
    <source>
        <dbReference type="Google" id="ProtNLM"/>
    </source>
</evidence>
<keyword evidence="4 8" id="KW-0256">Endoplasmic reticulum</keyword>
<dbReference type="SUPFAM" id="SSF63887">
    <property type="entry name" value="P-domain of calnexin/calreticulin"/>
    <property type="match status" value="1"/>
</dbReference>
<evidence type="ECO:0000256" key="4">
    <source>
        <dbReference type="ARBA" id="ARBA00022824"/>
    </source>
</evidence>
<comment type="subcellular location">
    <subcellularLocation>
        <location evidence="1">Endoplasmic reticulum membrane</location>
        <topology evidence="1">Single-pass type I membrane protein</topology>
    </subcellularLocation>
</comment>
<comment type="caution">
    <text evidence="10">The sequence shown here is derived from an EMBL/GenBank/DDBJ whole genome shotgun (WGS) entry which is preliminary data.</text>
</comment>
<name>A0ABD6EE21_9BILA</name>
<feature type="compositionally biased region" description="Basic and acidic residues" evidence="9">
    <location>
        <begin position="353"/>
        <end position="381"/>
    </location>
</feature>
<dbReference type="FunFam" id="2.10.250.10:FF:000001">
    <property type="entry name" value="Calnexin homolog"/>
    <property type="match status" value="1"/>
</dbReference>
<organism evidence="10 11">
    <name type="scientific">Gnathostoma spinigerum</name>
    <dbReference type="NCBI Taxonomy" id="75299"/>
    <lineage>
        <taxon>Eukaryota</taxon>
        <taxon>Metazoa</taxon>
        <taxon>Ecdysozoa</taxon>
        <taxon>Nematoda</taxon>
        <taxon>Chromadorea</taxon>
        <taxon>Rhabditida</taxon>
        <taxon>Spirurina</taxon>
        <taxon>Gnathostomatomorpha</taxon>
        <taxon>Gnathostomatoidea</taxon>
        <taxon>Gnathostomatidae</taxon>
        <taxon>Gnathostoma</taxon>
    </lineage>
</organism>
<evidence type="ECO:0000313" key="10">
    <source>
        <dbReference type="EMBL" id="MFH4978260.1"/>
    </source>
</evidence>
<dbReference type="PRINTS" id="PR00626">
    <property type="entry name" value="CALRETICULIN"/>
</dbReference>
<feature type="compositionally biased region" description="Acidic residues" evidence="9">
    <location>
        <begin position="260"/>
        <end position="278"/>
    </location>
</feature>
<evidence type="ECO:0000256" key="6">
    <source>
        <dbReference type="ARBA" id="ARBA00023136"/>
    </source>
</evidence>
<accession>A0ABD6EE21</accession>
<protein>
    <recommendedName>
        <fullName evidence="12">Calnexin</fullName>
    </recommendedName>
</protein>
<feature type="compositionally biased region" description="Basic and acidic residues" evidence="9">
    <location>
        <begin position="279"/>
        <end position="296"/>
    </location>
</feature>
<feature type="compositionally biased region" description="Basic residues" evidence="9">
    <location>
        <begin position="384"/>
        <end position="394"/>
    </location>
</feature>
<evidence type="ECO:0000256" key="8">
    <source>
        <dbReference type="RuleBase" id="RU362126"/>
    </source>
</evidence>
<comment type="similarity">
    <text evidence="2 8">Belongs to the calreticulin family.</text>
</comment>
<evidence type="ECO:0000256" key="2">
    <source>
        <dbReference type="ARBA" id="ARBA00010983"/>
    </source>
</evidence>
<dbReference type="GO" id="GO:0005789">
    <property type="term" value="C:endoplasmic reticulum membrane"/>
    <property type="evidence" value="ECO:0007669"/>
    <property type="project" value="UniProtKB-SubCell"/>
</dbReference>
<dbReference type="PANTHER" id="PTHR11073:SF1">
    <property type="entry name" value="CALNEXIN 14D-RELATED"/>
    <property type="match status" value="1"/>
</dbReference>
<evidence type="ECO:0000256" key="3">
    <source>
        <dbReference type="ARBA" id="ARBA00022692"/>
    </source>
</evidence>
<dbReference type="PANTHER" id="PTHR11073">
    <property type="entry name" value="CALRETICULIN AND CALNEXIN"/>
    <property type="match status" value="1"/>
</dbReference>
<feature type="transmembrane region" description="Helical" evidence="8">
    <location>
        <begin position="223"/>
        <end position="245"/>
    </location>
</feature>
<keyword evidence="11" id="KW-1185">Reference proteome</keyword>
<keyword evidence="6 8" id="KW-0472">Membrane</keyword>
<dbReference type="EMBL" id="JBGFUD010003029">
    <property type="protein sequence ID" value="MFH4978260.1"/>
    <property type="molecule type" value="Genomic_DNA"/>
</dbReference>
<dbReference type="InterPro" id="IPR001580">
    <property type="entry name" value="Calret/calnex"/>
</dbReference>
<keyword evidence="5 8" id="KW-1133">Transmembrane helix</keyword>
<evidence type="ECO:0000313" key="11">
    <source>
        <dbReference type="Proteomes" id="UP001608902"/>
    </source>
</evidence>
<proteinExistence type="inferred from homology"/>
<evidence type="ECO:0000256" key="9">
    <source>
        <dbReference type="SAM" id="MobiDB-lite"/>
    </source>
</evidence>
<feature type="region of interest" description="Disordered" evidence="9">
    <location>
        <begin position="254"/>
        <end position="394"/>
    </location>
</feature>